<feature type="region of interest" description="Disordered" evidence="1">
    <location>
        <begin position="57"/>
        <end position="141"/>
    </location>
</feature>
<proteinExistence type="predicted"/>
<evidence type="ECO:0000313" key="2">
    <source>
        <dbReference type="EMBL" id="RLM85216.1"/>
    </source>
</evidence>
<feature type="region of interest" description="Disordered" evidence="1">
    <location>
        <begin position="1"/>
        <end position="33"/>
    </location>
</feature>
<feature type="compositionally biased region" description="Basic residues" evidence="1">
    <location>
        <begin position="155"/>
        <end position="174"/>
    </location>
</feature>
<reference evidence="3" key="1">
    <citation type="journal article" date="2019" name="Nat. Commun.">
        <title>The genome of broomcorn millet.</title>
        <authorList>
            <person name="Zou C."/>
            <person name="Miki D."/>
            <person name="Li D."/>
            <person name="Tang Q."/>
            <person name="Xiao L."/>
            <person name="Rajput S."/>
            <person name="Deng P."/>
            <person name="Jia W."/>
            <person name="Huang R."/>
            <person name="Zhang M."/>
            <person name="Sun Y."/>
            <person name="Hu J."/>
            <person name="Fu X."/>
            <person name="Schnable P.S."/>
            <person name="Li F."/>
            <person name="Zhang H."/>
            <person name="Feng B."/>
            <person name="Zhu X."/>
            <person name="Liu R."/>
            <person name="Schnable J.C."/>
            <person name="Zhu J.-K."/>
            <person name="Zhang H."/>
        </authorList>
    </citation>
    <scope>NUCLEOTIDE SEQUENCE [LARGE SCALE GENOMIC DNA]</scope>
</reference>
<dbReference type="Proteomes" id="UP000275267">
    <property type="component" value="Unassembled WGS sequence"/>
</dbReference>
<feature type="compositionally biased region" description="Pro residues" evidence="1">
    <location>
        <begin position="8"/>
        <end position="18"/>
    </location>
</feature>
<feature type="region of interest" description="Disordered" evidence="1">
    <location>
        <begin position="224"/>
        <end position="250"/>
    </location>
</feature>
<sequence length="264" mass="29528">MRRRRRPGTPPRRPPPPADARGRTPPATRFGLCDRVGDIVDPRLRRRVQRREAHACRRLRRNGSSHRRRGPRPSSCITAITTTRPLCGRSSPRCWRRRRRTSYSRTTRVPNTAAAPCLARSRSEMPPRGEGLGGATGSGGAAEPACLHLTHLRRRSRGHQHHPRRHGHRRRKRCSPWSSTARDRIGVPPSARNAEVHLLKRGSRPTSTEEFVAPIVGGSSAVAHRSPALAPASQDLGASDPAPPSPDLSPRRKIWWLARRSIWI</sequence>
<evidence type="ECO:0000313" key="3">
    <source>
        <dbReference type="Proteomes" id="UP000275267"/>
    </source>
</evidence>
<feature type="region of interest" description="Disordered" evidence="1">
    <location>
        <begin position="155"/>
        <end position="187"/>
    </location>
</feature>
<gene>
    <name evidence="2" type="ORF">C2845_PM04G11030</name>
</gene>
<feature type="compositionally biased region" description="Basic residues" evidence="1">
    <location>
        <begin position="57"/>
        <end position="71"/>
    </location>
</feature>
<accession>A0A3L6QPG6</accession>
<organism evidence="2 3">
    <name type="scientific">Panicum miliaceum</name>
    <name type="common">Proso millet</name>
    <name type="synonym">Broomcorn millet</name>
    <dbReference type="NCBI Taxonomy" id="4540"/>
    <lineage>
        <taxon>Eukaryota</taxon>
        <taxon>Viridiplantae</taxon>
        <taxon>Streptophyta</taxon>
        <taxon>Embryophyta</taxon>
        <taxon>Tracheophyta</taxon>
        <taxon>Spermatophyta</taxon>
        <taxon>Magnoliopsida</taxon>
        <taxon>Liliopsida</taxon>
        <taxon>Poales</taxon>
        <taxon>Poaceae</taxon>
        <taxon>PACMAD clade</taxon>
        <taxon>Panicoideae</taxon>
        <taxon>Panicodae</taxon>
        <taxon>Paniceae</taxon>
        <taxon>Panicinae</taxon>
        <taxon>Panicum</taxon>
        <taxon>Panicum sect. Panicum</taxon>
    </lineage>
</organism>
<protein>
    <submittedName>
        <fullName evidence="2">Uncharacterized protein</fullName>
    </submittedName>
</protein>
<feature type="compositionally biased region" description="Gly residues" evidence="1">
    <location>
        <begin position="130"/>
        <end position="140"/>
    </location>
</feature>
<evidence type="ECO:0000256" key="1">
    <source>
        <dbReference type="SAM" id="MobiDB-lite"/>
    </source>
</evidence>
<dbReference type="EMBL" id="PQIB02000011">
    <property type="protein sequence ID" value="RLM85216.1"/>
    <property type="molecule type" value="Genomic_DNA"/>
</dbReference>
<comment type="caution">
    <text evidence="2">The sequence shown here is derived from an EMBL/GenBank/DDBJ whole genome shotgun (WGS) entry which is preliminary data.</text>
</comment>
<keyword evidence="3" id="KW-1185">Reference proteome</keyword>
<name>A0A3L6QPG6_PANMI</name>
<dbReference type="AlphaFoldDB" id="A0A3L6QPG6"/>